<feature type="domain" description="DUF7919" evidence="1">
    <location>
        <begin position="2"/>
        <end position="131"/>
    </location>
</feature>
<reference evidence="3 4" key="1">
    <citation type="submission" date="2019-10" db="EMBL/GenBank/DDBJ databases">
        <title>Genome Sequence of Micromonospora terminaliae DSM 101760.</title>
        <authorList>
            <person name="Guo L."/>
        </authorList>
    </citation>
    <scope>NUCLEOTIDE SEQUENCE [LARGE SCALE GENOMIC DNA]</scope>
    <source>
        <strain evidence="3 4">DSM 101760</strain>
    </source>
</reference>
<evidence type="ECO:0000313" key="3">
    <source>
        <dbReference type="EMBL" id="QGL47254.1"/>
    </source>
</evidence>
<evidence type="ECO:0000313" key="2">
    <source>
        <dbReference type="EMBL" id="NES27984.1"/>
    </source>
</evidence>
<sequence>MTYFADLDIYTYSPLPEDGKQTLCVGWLDAAHGFPQGKTPERFRDVLARLCATERVAATRGLHQCNLSPRCAERPPWPPIAVTVEGRETFLGSAEIRASADGVVYAAPDLIVHYVNEHDYRPPDEFVRAVLRSAEHPRLAT</sequence>
<dbReference type="InterPro" id="IPR057679">
    <property type="entry name" value="DUF7919"/>
</dbReference>
<evidence type="ECO:0000313" key="4">
    <source>
        <dbReference type="Proteomes" id="UP000402241"/>
    </source>
</evidence>
<dbReference type="RefSeq" id="WP_154226605.1">
    <property type="nucleotide sequence ID" value="NZ_CP045309.1"/>
</dbReference>
<keyword evidence="4" id="KW-1185">Reference proteome</keyword>
<accession>A0AAJ2ZES6</accession>
<dbReference type="Proteomes" id="UP000402241">
    <property type="component" value="Chromosome"/>
</dbReference>
<proteinExistence type="predicted"/>
<dbReference type="EMBL" id="JAAHBZ010000003">
    <property type="protein sequence ID" value="NES27984.1"/>
    <property type="molecule type" value="Genomic_DNA"/>
</dbReference>
<gene>
    <name evidence="2" type="ORF">G3561_10500</name>
    <name evidence="3" type="ORF">GCE86_09530</name>
</gene>
<name>A0AAJ2ZES6_9ACTN</name>
<dbReference type="EMBL" id="CP045309">
    <property type="protein sequence ID" value="QGL47254.1"/>
    <property type="molecule type" value="Genomic_DNA"/>
</dbReference>
<reference evidence="2 5" key="2">
    <citation type="submission" date="2020-02" db="EMBL/GenBank/DDBJ databases">
        <title>WGS of Micromonospora spp. isolated from hot spring.</title>
        <authorList>
            <person name="Thawai C."/>
        </authorList>
    </citation>
    <scope>NUCLEOTIDE SEQUENCE [LARGE SCALE GENOMIC DNA]</scope>
    <source>
        <strain evidence="2 5">TMS7</strain>
    </source>
</reference>
<dbReference type="AlphaFoldDB" id="A0AAJ2ZES6"/>
<dbReference type="Pfam" id="PF25535">
    <property type="entry name" value="DUF7919"/>
    <property type="match status" value="1"/>
</dbReference>
<evidence type="ECO:0000259" key="1">
    <source>
        <dbReference type="Pfam" id="PF25535"/>
    </source>
</evidence>
<dbReference type="Proteomes" id="UP000477779">
    <property type="component" value="Unassembled WGS sequence"/>
</dbReference>
<protein>
    <recommendedName>
        <fullName evidence="1">DUF7919 domain-containing protein</fullName>
    </recommendedName>
</protein>
<evidence type="ECO:0000313" key="5">
    <source>
        <dbReference type="Proteomes" id="UP000477779"/>
    </source>
</evidence>
<organism evidence="2 5">
    <name type="scientific">Micromonospora terminaliae</name>
    <dbReference type="NCBI Taxonomy" id="1914461"/>
    <lineage>
        <taxon>Bacteria</taxon>
        <taxon>Bacillati</taxon>
        <taxon>Actinomycetota</taxon>
        <taxon>Actinomycetes</taxon>
        <taxon>Micromonosporales</taxon>
        <taxon>Micromonosporaceae</taxon>
        <taxon>Micromonospora</taxon>
    </lineage>
</organism>